<dbReference type="EMBL" id="RBAH01000050">
    <property type="protein sequence ID" value="RKN62000.1"/>
    <property type="molecule type" value="Genomic_DNA"/>
</dbReference>
<comment type="caution">
    <text evidence="1">The sequence shown here is derived from an EMBL/GenBank/DDBJ whole genome shotgun (WGS) entry which is preliminary data.</text>
</comment>
<evidence type="ECO:0000313" key="1">
    <source>
        <dbReference type="EMBL" id="RKN62000.1"/>
    </source>
</evidence>
<sequence>MSQLKGAFRKVLLTPEEISPLQGYDPNTYIANPETDVLDDLYARVAVLDDGIQRKVIVSIDCCLTNETTFQAADPSGQAPVYRHLLQTFPEGTRCGWGEAAGVEEASVSVHATHTHSAPEHFGEKYTARIRQAIRNAANELQPLRARAGSGETGVSVNRRPRLQHNDELPIDRSLHAVVFETDDGRPVGGIVNCAVHPTLLINPLHRISSEFVGLAMKEWEQEYGDGFAALFIQGFSGDVGPHGHYRNEPDDTYPWVQRLGHELYGEIATIAGRAEPIKTLPLESAEVKVGLPTRAMYFKPSIDVTLHGLRLGEFVLVSVSCEVFNGYAGILRSFCAAPYMLFAGVSNGYCGYLPTAQAYGDGLGGYEMNTTPYRAEASDLFVQAAKQLIAQLH</sequence>
<dbReference type="RefSeq" id="WP_120751936.1">
    <property type="nucleotide sequence ID" value="NZ_RBAH01000050.1"/>
</dbReference>
<protein>
    <recommendedName>
        <fullName evidence="3">Neutral/alkaline non-lysosomal ceramidase N-terminal domain-containing protein</fullName>
    </recommendedName>
</protein>
<proteinExistence type="predicted"/>
<name>A0A3B0AMV5_9BACL</name>
<keyword evidence="2" id="KW-1185">Reference proteome</keyword>
<accession>A0A3B0AMV5</accession>
<evidence type="ECO:0008006" key="3">
    <source>
        <dbReference type="Google" id="ProtNLM"/>
    </source>
</evidence>
<evidence type="ECO:0000313" key="2">
    <source>
        <dbReference type="Proteomes" id="UP000282311"/>
    </source>
</evidence>
<dbReference type="Proteomes" id="UP000282311">
    <property type="component" value="Unassembled WGS sequence"/>
</dbReference>
<dbReference type="AlphaFoldDB" id="A0A3B0AMV5"/>
<dbReference type="OrthoDB" id="2537747at2"/>
<gene>
    <name evidence="1" type="ORF">D7M11_35145</name>
</gene>
<organism evidence="1 2">
    <name type="scientific">Paenibacillus ginsengarvi</name>
    <dbReference type="NCBI Taxonomy" id="400777"/>
    <lineage>
        <taxon>Bacteria</taxon>
        <taxon>Bacillati</taxon>
        <taxon>Bacillota</taxon>
        <taxon>Bacilli</taxon>
        <taxon>Bacillales</taxon>
        <taxon>Paenibacillaceae</taxon>
        <taxon>Paenibacillus</taxon>
    </lineage>
</organism>
<reference evidence="1 2" key="1">
    <citation type="journal article" date="2007" name="Int. J. Syst. Evol. Microbiol.">
        <title>Paenibacillus ginsengarvi sp. nov., isolated from soil from ginseng cultivation.</title>
        <authorList>
            <person name="Yoon M.H."/>
            <person name="Ten L.N."/>
            <person name="Im W.T."/>
        </authorList>
    </citation>
    <scope>NUCLEOTIDE SEQUENCE [LARGE SCALE GENOMIC DNA]</scope>
    <source>
        <strain evidence="1 2">KCTC 13059</strain>
    </source>
</reference>